<proteinExistence type="predicted"/>
<dbReference type="EMBL" id="AMFJ01000701">
    <property type="protein sequence ID" value="EKE26716.1"/>
    <property type="molecule type" value="Genomic_DNA"/>
</dbReference>
<reference evidence="1" key="1">
    <citation type="journal article" date="2012" name="Science">
        <title>Fermentation, hydrogen, and sulfur metabolism in multiple uncultivated bacterial phyla.</title>
        <authorList>
            <person name="Wrighton K.C."/>
            <person name="Thomas B.C."/>
            <person name="Sharon I."/>
            <person name="Miller C.S."/>
            <person name="Castelle C.J."/>
            <person name="VerBerkmoes N.C."/>
            <person name="Wilkins M.J."/>
            <person name="Hettich R.L."/>
            <person name="Lipton M.S."/>
            <person name="Williams K.H."/>
            <person name="Long P.E."/>
            <person name="Banfield J.F."/>
        </authorList>
    </citation>
    <scope>NUCLEOTIDE SEQUENCE [LARGE SCALE GENOMIC DNA]</scope>
</reference>
<sequence>MTNQAKKILKQGMEWSIEKQSKVFNNNFITRYLYNAALKRSRETSI</sequence>
<accession>K2F6L0</accession>
<name>K2F6L0_9BACT</name>
<dbReference type="AlphaFoldDB" id="K2F6L0"/>
<organism evidence="1">
    <name type="scientific">uncultured bacterium</name>
    <name type="common">gcode 4</name>
    <dbReference type="NCBI Taxonomy" id="1234023"/>
    <lineage>
        <taxon>Bacteria</taxon>
        <taxon>environmental samples</taxon>
    </lineage>
</organism>
<evidence type="ECO:0000313" key="1">
    <source>
        <dbReference type="EMBL" id="EKE26716.1"/>
    </source>
</evidence>
<protein>
    <submittedName>
        <fullName evidence="1">Uncharacterized protein</fullName>
    </submittedName>
</protein>
<gene>
    <name evidence="1" type="ORF">ACD_4C00185G0009</name>
</gene>
<comment type="caution">
    <text evidence="1">The sequence shown here is derived from an EMBL/GenBank/DDBJ whole genome shotgun (WGS) entry which is preliminary data.</text>
</comment>